<dbReference type="InterPro" id="IPR050553">
    <property type="entry name" value="Thioredoxin_ResA/DsbE_sf"/>
</dbReference>
<dbReference type="GO" id="GO:0016491">
    <property type="term" value="F:oxidoreductase activity"/>
    <property type="evidence" value="ECO:0007669"/>
    <property type="project" value="InterPro"/>
</dbReference>
<dbReference type="PROSITE" id="PS51352">
    <property type="entry name" value="THIOREDOXIN_2"/>
    <property type="match status" value="1"/>
</dbReference>
<evidence type="ECO:0000259" key="1">
    <source>
        <dbReference type="PROSITE" id="PS51352"/>
    </source>
</evidence>
<keyword evidence="3" id="KW-1185">Reference proteome</keyword>
<reference evidence="2 3" key="1">
    <citation type="submission" date="2018-10" db="EMBL/GenBank/DDBJ databases">
        <title>Genomic Encyclopedia of Archaeal and Bacterial Type Strains, Phase II (KMG-II): from individual species to whole genera.</title>
        <authorList>
            <person name="Goeker M."/>
        </authorList>
    </citation>
    <scope>NUCLEOTIDE SEQUENCE [LARGE SCALE GENOMIC DNA]</scope>
    <source>
        <strain evidence="2 3">DSM 14954</strain>
    </source>
</reference>
<evidence type="ECO:0000313" key="3">
    <source>
        <dbReference type="Proteomes" id="UP000278962"/>
    </source>
</evidence>
<dbReference type="InterPro" id="IPR036249">
    <property type="entry name" value="Thioredoxin-like_sf"/>
</dbReference>
<comment type="caution">
    <text evidence="2">The sequence shown here is derived from an EMBL/GenBank/DDBJ whole genome shotgun (WGS) entry which is preliminary data.</text>
</comment>
<protein>
    <submittedName>
        <fullName evidence="2">Cytochrome c biogenesis protein CcmG/thiol:disulfide interchange protein DsbE</fullName>
    </submittedName>
</protein>
<dbReference type="AlphaFoldDB" id="A0A660L981"/>
<evidence type="ECO:0000313" key="2">
    <source>
        <dbReference type="EMBL" id="RKQ91079.1"/>
    </source>
</evidence>
<dbReference type="PANTHER" id="PTHR42852:SF13">
    <property type="entry name" value="PROTEIN DIPZ"/>
    <property type="match status" value="1"/>
</dbReference>
<dbReference type="Gene3D" id="3.40.30.10">
    <property type="entry name" value="Glutaredoxin"/>
    <property type="match status" value="1"/>
</dbReference>
<feature type="domain" description="Thioredoxin" evidence="1">
    <location>
        <begin position="37"/>
        <end position="179"/>
    </location>
</feature>
<dbReference type="EMBL" id="RBIL01000001">
    <property type="protein sequence ID" value="RKQ91079.1"/>
    <property type="molecule type" value="Genomic_DNA"/>
</dbReference>
<organism evidence="2 3">
    <name type="scientific">Solirubrobacter pauli</name>
    <dbReference type="NCBI Taxonomy" id="166793"/>
    <lineage>
        <taxon>Bacteria</taxon>
        <taxon>Bacillati</taxon>
        <taxon>Actinomycetota</taxon>
        <taxon>Thermoleophilia</taxon>
        <taxon>Solirubrobacterales</taxon>
        <taxon>Solirubrobacteraceae</taxon>
        <taxon>Solirubrobacter</taxon>
    </lineage>
</organism>
<dbReference type="InterPro" id="IPR013766">
    <property type="entry name" value="Thioredoxin_domain"/>
</dbReference>
<name>A0A660L981_9ACTN</name>
<dbReference type="GO" id="GO:0016209">
    <property type="term" value="F:antioxidant activity"/>
    <property type="evidence" value="ECO:0007669"/>
    <property type="project" value="InterPro"/>
</dbReference>
<dbReference type="Pfam" id="PF00578">
    <property type="entry name" value="AhpC-TSA"/>
    <property type="match status" value="1"/>
</dbReference>
<dbReference type="Proteomes" id="UP000278962">
    <property type="component" value="Unassembled WGS sequence"/>
</dbReference>
<dbReference type="SUPFAM" id="SSF52833">
    <property type="entry name" value="Thioredoxin-like"/>
    <property type="match status" value="1"/>
</dbReference>
<dbReference type="PANTHER" id="PTHR42852">
    <property type="entry name" value="THIOL:DISULFIDE INTERCHANGE PROTEIN DSBE"/>
    <property type="match status" value="1"/>
</dbReference>
<proteinExistence type="predicted"/>
<gene>
    <name evidence="2" type="ORF">C8N24_0896</name>
</gene>
<dbReference type="InterPro" id="IPR000866">
    <property type="entry name" value="AhpC/TSA"/>
</dbReference>
<dbReference type="CDD" id="cd02966">
    <property type="entry name" value="TlpA_like_family"/>
    <property type="match status" value="1"/>
</dbReference>
<sequence>MRIFWPVTIAAALLVGLLAYGVFSKGGDTTLDEAVAKGERPMAPVAALPVLGADGQSSLADYKGKVVILNVWASWCDPCREEMPLLQKTHAKIASQGGMVLGVDTQDASDKALEFLKEVDASFPSVRDRDREYGRRFGVKGYPETFIIDRKGRIAAMQRFPVDQAWLDKHLPKLLAEKA</sequence>
<accession>A0A660L981</accession>